<keyword evidence="3" id="KW-1185">Reference proteome</keyword>
<dbReference type="Proteomes" id="UP000230750">
    <property type="component" value="Unassembled WGS sequence"/>
</dbReference>
<name>A0A2G8JWN3_STIJA</name>
<dbReference type="EMBL" id="MRZV01001157">
    <property type="protein sequence ID" value="PIK40166.1"/>
    <property type="molecule type" value="Genomic_DNA"/>
</dbReference>
<dbReference type="AlphaFoldDB" id="A0A2G8JWN3"/>
<accession>A0A2G8JWN3</accession>
<organism evidence="2 3">
    <name type="scientific">Stichopus japonicus</name>
    <name type="common">Sea cucumber</name>
    <dbReference type="NCBI Taxonomy" id="307972"/>
    <lineage>
        <taxon>Eukaryota</taxon>
        <taxon>Metazoa</taxon>
        <taxon>Echinodermata</taxon>
        <taxon>Eleutherozoa</taxon>
        <taxon>Echinozoa</taxon>
        <taxon>Holothuroidea</taxon>
        <taxon>Aspidochirotacea</taxon>
        <taxon>Aspidochirotida</taxon>
        <taxon>Stichopodidae</taxon>
        <taxon>Apostichopus</taxon>
    </lineage>
</organism>
<evidence type="ECO:0000256" key="1">
    <source>
        <dbReference type="SAM" id="SignalP"/>
    </source>
</evidence>
<reference evidence="2 3" key="1">
    <citation type="journal article" date="2017" name="PLoS Biol.">
        <title>The sea cucumber genome provides insights into morphological evolution and visceral regeneration.</title>
        <authorList>
            <person name="Zhang X."/>
            <person name="Sun L."/>
            <person name="Yuan J."/>
            <person name="Sun Y."/>
            <person name="Gao Y."/>
            <person name="Zhang L."/>
            <person name="Li S."/>
            <person name="Dai H."/>
            <person name="Hamel J.F."/>
            <person name="Liu C."/>
            <person name="Yu Y."/>
            <person name="Liu S."/>
            <person name="Lin W."/>
            <person name="Guo K."/>
            <person name="Jin S."/>
            <person name="Xu P."/>
            <person name="Storey K.B."/>
            <person name="Huan P."/>
            <person name="Zhang T."/>
            <person name="Zhou Y."/>
            <person name="Zhang J."/>
            <person name="Lin C."/>
            <person name="Li X."/>
            <person name="Xing L."/>
            <person name="Huo D."/>
            <person name="Sun M."/>
            <person name="Wang L."/>
            <person name="Mercier A."/>
            <person name="Li F."/>
            <person name="Yang H."/>
            <person name="Xiang J."/>
        </authorList>
    </citation>
    <scope>NUCLEOTIDE SEQUENCE [LARGE SCALE GENOMIC DNA]</scope>
    <source>
        <strain evidence="2">Shaxun</strain>
        <tissue evidence="2">Muscle</tissue>
    </source>
</reference>
<feature type="chain" id="PRO_5013755343" evidence="1">
    <location>
        <begin position="21"/>
        <end position="505"/>
    </location>
</feature>
<dbReference type="OrthoDB" id="10550715at2759"/>
<keyword evidence="1" id="KW-0732">Signal</keyword>
<gene>
    <name evidence="2" type="ORF">BSL78_22994</name>
</gene>
<comment type="caution">
    <text evidence="2">The sequence shown here is derived from an EMBL/GenBank/DDBJ whole genome shotgun (WGS) entry which is preliminary data.</text>
</comment>
<sequence length="505" mass="56468">MDWLYVILTLTLATNSLVQSFSLIPTTTEEATVGYEYNYFSYPNYGPRPTKEATVEHEYNSYNYPNYGPRISPPFSNPGEIVEGLTVEEVVLAFGYGWNADNLLKSASIACDTLGSDLSALIERTGQPGIVGDVCKTFETSNVEEGCNGLWDLVTNGKEGSFSLVPGMRCRERSDDYYNYGYGYNFNLTDYVYTTFGEAEDFNVTDYTTFVEAEEEVLAMIGDFNPYDPCSETGNKKVNNIVFALMDWLGPSVYSNIYQREVEPYSVCGILRYLFSIDVIDYVTQVITISSYPAADILESFQTVDICAISQIDFEGTIAIRVAKELLVEYSELKESEFCDFIAKPQTREAYLELGATIVINAFHTLVVEETCNNVLTIIAPLDKEGIHVDITGFNLTIASERAMFCAKASQAYSPNSGYVPIPYKLPEGVELDDWRPFEIPGVFLPGLTFIDLLEIEGASYHADKIIDGTGDILLQFQISFRVIEDDTFHVKGLCDALKPKHCLY</sequence>
<feature type="signal peptide" evidence="1">
    <location>
        <begin position="1"/>
        <end position="20"/>
    </location>
</feature>
<evidence type="ECO:0000313" key="2">
    <source>
        <dbReference type="EMBL" id="PIK40166.1"/>
    </source>
</evidence>
<evidence type="ECO:0000313" key="3">
    <source>
        <dbReference type="Proteomes" id="UP000230750"/>
    </source>
</evidence>
<protein>
    <submittedName>
        <fullName evidence="2">Uncharacterized protein</fullName>
    </submittedName>
</protein>
<proteinExistence type="predicted"/>